<protein>
    <recommendedName>
        <fullName evidence="3">ferroxidase</fullName>
        <ecNumber evidence="3">1.16.3.1</ecNumber>
    </recommendedName>
</protein>
<keyword evidence="6" id="KW-0410">Iron transport</keyword>
<evidence type="ECO:0000256" key="12">
    <source>
        <dbReference type="ARBA" id="ARBA00023133"/>
    </source>
</evidence>
<dbReference type="CDD" id="cd00503">
    <property type="entry name" value="Frataxin"/>
    <property type="match status" value="1"/>
</dbReference>
<dbReference type="InterPro" id="IPR020895">
    <property type="entry name" value="Frataxin_CS"/>
</dbReference>
<dbReference type="GO" id="GO:0006826">
    <property type="term" value="P:iron ion transport"/>
    <property type="evidence" value="ECO:0007669"/>
    <property type="project" value="UniProtKB-KW"/>
</dbReference>
<comment type="similarity">
    <text evidence="2">Belongs to the frataxin family.</text>
</comment>
<evidence type="ECO:0000256" key="3">
    <source>
        <dbReference type="ARBA" id="ARBA00013107"/>
    </source>
</evidence>
<dbReference type="GO" id="GO:0016226">
    <property type="term" value="P:iron-sulfur cluster assembly"/>
    <property type="evidence" value="ECO:0007669"/>
    <property type="project" value="InterPro"/>
</dbReference>
<dbReference type="GO" id="GO:0006879">
    <property type="term" value="P:intracellular iron ion homeostasis"/>
    <property type="evidence" value="ECO:0007669"/>
    <property type="project" value="UniProtKB-KW"/>
</dbReference>
<dbReference type="RefSeq" id="XP_038069092.1">
    <property type="nucleotide sequence ID" value="XM_038213164.1"/>
</dbReference>
<dbReference type="EC" id="1.16.3.1" evidence="3"/>
<dbReference type="PANTHER" id="PTHR16821:SF2">
    <property type="entry name" value="FRATAXIN, MITOCHONDRIAL"/>
    <property type="match status" value="1"/>
</dbReference>
<dbReference type="InterPro" id="IPR036524">
    <property type="entry name" value="Frataxin/CyaY_sf"/>
</dbReference>
<dbReference type="GO" id="GO:0008199">
    <property type="term" value="F:ferric iron binding"/>
    <property type="evidence" value="ECO:0007669"/>
    <property type="project" value="InterPro"/>
</dbReference>
<dbReference type="Proteomes" id="UP000887568">
    <property type="component" value="Unplaced"/>
</dbReference>
<comment type="subcellular location">
    <subcellularLocation>
        <location evidence="1">Mitochondrion</location>
    </subcellularLocation>
</comment>
<evidence type="ECO:0000256" key="13">
    <source>
        <dbReference type="ARBA" id="ARBA00047990"/>
    </source>
</evidence>
<evidence type="ECO:0000256" key="2">
    <source>
        <dbReference type="ARBA" id="ARBA00008183"/>
    </source>
</evidence>
<dbReference type="PROSITE" id="PS50810">
    <property type="entry name" value="FRATAXIN_2"/>
    <property type="match status" value="1"/>
</dbReference>
<reference evidence="14" key="1">
    <citation type="submission" date="2022-11" db="UniProtKB">
        <authorList>
            <consortium name="EnsemblMetazoa"/>
        </authorList>
    </citation>
    <scope>IDENTIFICATION</scope>
</reference>
<dbReference type="FunFam" id="3.30.920.10:FF:000002">
    <property type="entry name" value="Frataxin, mitochondrial"/>
    <property type="match status" value="1"/>
</dbReference>
<dbReference type="GO" id="GO:0008198">
    <property type="term" value="F:ferrous iron binding"/>
    <property type="evidence" value="ECO:0007669"/>
    <property type="project" value="TreeGrafter"/>
</dbReference>
<evidence type="ECO:0000256" key="6">
    <source>
        <dbReference type="ARBA" id="ARBA00022496"/>
    </source>
</evidence>
<evidence type="ECO:0000256" key="4">
    <source>
        <dbReference type="ARBA" id="ARBA00022434"/>
    </source>
</evidence>
<accession>A0A914AZG3</accession>
<dbReference type="Pfam" id="PF01491">
    <property type="entry name" value="Frataxin_Cyay"/>
    <property type="match status" value="1"/>
</dbReference>
<dbReference type="InterPro" id="IPR017789">
    <property type="entry name" value="Frataxin"/>
</dbReference>
<keyword evidence="5" id="KW-0813">Transport</keyword>
<keyword evidence="7" id="KW-0809">Transit peptide</keyword>
<evidence type="ECO:0000256" key="7">
    <source>
        <dbReference type="ARBA" id="ARBA00022946"/>
    </source>
</evidence>
<dbReference type="NCBIfam" id="TIGR03421">
    <property type="entry name" value="FeS_CyaY"/>
    <property type="match status" value="1"/>
</dbReference>
<name>A0A914AZG3_PATMI</name>
<keyword evidence="11" id="KW-0496">Mitochondrion</keyword>
<evidence type="ECO:0000256" key="11">
    <source>
        <dbReference type="ARBA" id="ARBA00023128"/>
    </source>
</evidence>
<evidence type="ECO:0000256" key="10">
    <source>
        <dbReference type="ARBA" id="ARBA00023065"/>
    </source>
</evidence>
<dbReference type="EnsemblMetazoa" id="XM_038213164.1">
    <property type="protein sequence ID" value="XP_038069092.1"/>
    <property type="gene ID" value="LOC119738314"/>
</dbReference>
<dbReference type="InterPro" id="IPR002908">
    <property type="entry name" value="Frataxin/CyaY"/>
</dbReference>
<dbReference type="OrthoDB" id="1897642at2759"/>
<dbReference type="GO" id="GO:0051537">
    <property type="term" value="F:2 iron, 2 sulfur cluster binding"/>
    <property type="evidence" value="ECO:0007669"/>
    <property type="project" value="TreeGrafter"/>
</dbReference>
<keyword evidence="9" id="KW-0408">Iron</keyword>
<dbReference type="Gene3D" id="3.30.920.10">
    <property type="entry name" value="Frataxin/CyaY"/>
    <property type="match status" value="1"/>
</dbReference>
<dbReference type="GO" id="GO:0005739">
    <property type="term" value="C:mitochondrion"/>
    <property type="evidence" value="ECO:0007669"/>
    <property type="project" value="UniProtKB-SubCell"/>
</dbReference>
<comment type="catalytic activity">
    <reaction evidence="13">
        <text>4 Fe(2+) + O2 + 4 H(+) = 4 Fe(3+) + 2 H2O</text>
        <dbReference type="Rhea" id="RHEA:11148"/>
        <dbReference type="ChEBI" id="CHEBI:15377"/>
        <dbReference type="ChEBI" id="CHEBI:15378"/>
        <dbReference type="ChEBI" id="CHEBI:15379"/>
        <dbReference type="ChEBI" id="CHEBI:29033"/>
        <dbReference type="ChEBI" id="CHEBI:29034"/>
        <dbReference type="EC" id="1.16.3.1"/>
    </reaction>
</comment>
<organism evidence="14 15">
    <name type="scientific">Patiria miniata</name>
    <name type="common">Bat star</name>
    <name type="synonym">Asterina miniata</name>
    <dbReference type="NCBI Taxonomy" id="46514"/>
    <lineage>
        <taxon>Eukaryota</taxon>
        <taxon>Metazoa</taxon>
        <taxon>Echinodermata</taxon>
        <taxon>Eleutherozoa</taxon>
        <taxon>Asterozoa</taxon>
        <taxon>Asteroidea</taxon>
        <taxon>Valvatacea</taxon>
        <taxon>Valvatida</taxon>
        <taxon>Asterinidae</taxon>
        <taxon>Patiria</taxon>
    </lineage>
</organism>
<dbReference type="GeneID" id="119738314"/>
<proteinExistence type="inferred from homology"/>
<keyword evidence="10" id="KW-0406">Ion transport</keyword>
<dbReference type="GO" id="GO:0004322">
    <property type="term" value="F:ferroxidase activity"/>
    <property type="evidence" value="ECO:0007669"/>
    <property type="project" value="UniProtKB-EC"/>
</dbReference>
<keyword evidence="15" id="KW-1185">Reference proteome</keyword>
<keyword evidence="12" id="KW-0350">Heme biosynthesis</keyword>
<evidence type="ECO:0000256" key="9">
    <source>
        <dbReference type="ARBA" id="ARBA00023004"/>
    </source>
</evidence>
<dbReference type="PANTHER" id="PTHR16821">
    <property type="entry name" value="FRATAXIN"/>
    <property type="match status" value="1"/>
</dbReference>
<dbReference type="NCBIfam" id="TIGR03422">
    <property type="entry name" value="mito_frataxin"/>
    <property type="match status" value="1"/>
</dbReference>
<dbReference type="SMART" id="SM01219">
    <property type="entry name" value="Frataxin_Cyay"/>
    <property type="match status" value="1"/>
</dbReference>
<dbReference type="SUPFAM" id="SSF55387">
    <property type="entry name" value="Frataxin/Nqo15-like"/>
    <property type="match status" value="1"/>
</dbReference>
<evidence type="ECO:0000313" key="14">
    <source>
        <dbReference type="EnsemblMetazoa" id="XP_038069092.1"/>
    </source>
</evidence>
<evidence type="ECO:0000313" key="15">
    <source>
        <dbReference type="Proteomes" id="UP000887568"/>
    </source>
</evidence>
<keyword evidence="4" id="KW-0409">Iron storage</keyword>
<evidence type="ECO:0000256" key="8">
    <source>
        <dbReference type="ARBA" id="ARBA00023002"/>
    </source>
</evidence>
<dbReference type="GO" id="GO:0006783">
    <property type="term" value="P:heme biosynthetic process"/>
    <property type="evidence" value="ECO:0007669"/>
    <property type="project" value="UniProtKB-KW"/>
</dbReference>
<evidence type="ECO:0000256" key="1">
    <source>
        <dbReference type="ARBA" id="ARBA00004173"/>
    </source>
</evidence>
<dbReference type="PROSITE" id="PS01344">
    <property type="entry name" value="FRATAXIN_1"/>
    <property type="match status" value="1"/>
</dbReference>
<sequence length="230" mass="25662">MNAPLLRTLILRLAKISSRPNVRIRPTSSACSAMSAACPTCVTYYKNPQQARSSCLYLTSQTSGTSITSHSFFSKKKRPHCFEIGSVGLHSKNLLGPECCRHFTNTVNGSLDSLTFETMVEDMLESLLDFFEQLGDEENVHTDFDVTYSSGVLTVHFGPNHGTYVINKQTPNKQIWLSSPTSGPKRYDLMGNDWVYSHDGVPMLRLLSEEISTILGKSVNLYKVIKLKET</sequence>
<keyword evidence="8" id="KW-0560">Oxidoreductase</keyword>
<dbReference type="GO" id="GO:0034986">
    <property type="term" value="F:iron chaperone activity"/>
    <property type="evidence" value="ECO:0007669"/>
    <property type="project" value="TreeGrafter"/>
</dbReference>
<dbReference type="AlphaFoldDB" id="A0A914AZG3"/>
<evidence type="ECO:0000256" key="5">
    <source>
        <dbReference type="ARBA" id="ARBA00022448"/>
    </source>
</evidence>
<dbReference type="PRINTS" id="PR00904">
    <property type="entry name" value="FRATAXIN"/>
</dbReference>